<gene>
    <name evidence="1" type="ORF">H1P_4010007</name>
</gene>
<evidence type="ECO:0000313" key="2">
    <source>
        <dbReference type="Proteomes" id="UP000320055"/>
    </source>
</evidence>
<accession>A0A563VXH5</accession>
<reference evidence="1 2" key="1">
    <citation type="submission" date="2019-01" db="EMBL/GenBank/DDBJ databases">
        <authorList>
            <person name="Brito A."/>
        </authorList>
    </citation>
    <scope>NUCLEOTIDE SEQUENCE [LARGE SCALE GENOMIC DNA]</scope>
    <source>
        <strain evidence="1">1</strain>
    </source>
</reference>
<dbReference type="RefSeq" id="WP_186376240.1">
    <property type="nucleotide sequence ID" value="NZ_LR214137.1"/>
</dbReference>
<sequence length="133" mass="15129">MKPLEEFREKVRAGKMFDALAIAMSESIELNITTSVASEEDRQLGETSQPGYRMRTRINIVDGEVENEIGREFASNPAYAELQKLHLEQVKQGREILLNNLASLQSMFAMLNDTQSITTEITTKPEDKRLPER</sequence>
<dbReference type="AlphaFoldDB" id="A0A563VXH5"/>
<evidence type="ECO:0000313" key="1">
    <source>
        <dbReference type="EMBL" id="VEP16087.1"/>
    </source>
</evidence>
<name>A0A563VXH5_9CYAN</name>
<dbReference type="Proteomes" id="UP000320055">
    <property type="component" value="Unassembled WGS sequence"/>
</dbReference>
<organism evidence="1 2">
    <name type="scientific">Hyella patelloides LEGE 07179</name>
    <dbReference type="NCBI Taxonomy" id="945734"/>
    <lineage>
        <taxon>Bacteria</taxon>
        <taxon>Bacillati</taxon>
        <taxon>Cyanobacteriota</taxon>
        <taxon>Cyanophyceae</taxon>
        <taxon>Pleurocapsales</taxon>
        <taxon>Hyellaceae</taxon>
        <taxon>Hyella</taxon>
    </lineage>
</organism>
<dbReference type="EMBL" id="CAACVJ010000337">
    <property type="protein sequence ID" value="VEP16087.1"/>
    <property type="molecule type" value="Genomic_DNA"/>
</dbReference>
<protein>
    <submittedName>
        <fullName evidence="1">Uncharacterized protein</fullName>
    </submittedName>
</protein>
<proteinExistence type="predicted"/>
<keyword evidence="2" id="KW-1185">Reference proteome</keyword>